<dbReference type="SUPFAM" id="SSF53955">
    <property type="entry name" value="Lysozyme-like"/>
    <property type="match status" value="1"/>
</dbReference>
<dbReference type="InterPro" id="IPR011970">
    <property type="entry name" value="MltB_2"/>
</dbReference>
<dbReference type="NCBIfam" id="TIGR02283">
    <property type="entry name" value="MltB_2"/>
    <property type="match status" value="1"/>
</dbReference>
<protein>
    <submittedName>
        <fullName evidence="2">Lytic transglycosylase</fullName>
    </submittedName>
</protein>
<evidence type="ECO:0000313" key="2">
    <source>
        <dbReference type="EMBL" id="BCR05611.1"/>
    </source>
</evidence>
<dbReference type="EMBL" id="AP024355">
    <property type="protein sequence ID" value="BCR05611.1"/>
    <property type="molecule type" value="Genomic_DNA"/>
</dbReference>
<dbReference type="InterPro" id="IPR043426">
    <property type="entry name" value="MltB-like"/>
</dbReference>
<reference evidence="2 3" key="1">
    <citation type="journal article" date="2016" name="C (Basel)">
        <title>Selective Growth of and Electricity Production by Marine Exoelectrogenic Bacteria in Self-Aggregated Hydrogel of Microbially Reduced Graphene Oxide.</title>
        <authorList>
            <person name="Yoshida N."/>
            <person name="Goto Y."/>
            <person name="Miyata Y."/>
        </authorList>
    </citation>
    <scope>NUCLEOTIDE SEQUENCE [LARGE SCALE GENOMIC DNA]</scope>
    <source>
        <strain evidence="2 3">NIT-T3</strain>
    </source>
</reference>
<dbReference type="Gene3D" id="1.10.530.10">
    <property type="match status" value="1"/>
</dbReference>
<proteinExistence type="predicted"/>
<dbReference type="InterPro" id="IPR023346">
    <property type="entry name" value="Lysozyme-like_dom_sf"/>
</dbReference>
<reference evidence="2 3" key="2">
    <citation type="journal article" date="2021" name="Int. J. Syst. Evol. Microbiol.">
        <title>Isolation and Polyphasic Characterization of Desulfuromonas versatilis sp. Nov., an Electrogenic Bacteria Capable of Versatile Metabolism Isolated from a Graphene Oxide-Reducing Enrichment Culture.</title>
        <authorList>
            <person name="Xie L."/>
            <person name="Yoshida N."/>
            <person name="Ishii S."/>
            <person name="Meng L."/>
        </authorList>
    </citation>
    <scope>NUCLEOTIDE SEQUENCE [LARGE SCALE GENOMIC DNA]</scope>
    <source>
        <strain evidence="2 3">NIT-T3</strain>
    </source>
</reference>
<dbReference type="InterPro" id="IPR031304">
    <property type="entry name" value="SLT_2"/>
</dbReference>
<evidence type="ECO:0000259" key="1">
    <source>
        <dbReference type="Pfam" id="PF13406"/>
    </source>
</evidence>
<keyword evidence="3" id="KW-1185">Reference proteome</keyword>
<accession>A0ABN6DZP3</accession>
<dbReference type="Proteomes" id="UP001319827">
    <property type="component" value="Chromosome"/>
</dbReference>
<organism evidence="2 3">
    <name type="scientific">Desulfuromonas versatilis</name>
    <dbReference type="NCBI Taxonomy" id="2802975"/>
    <lineage>
        <taxon>Bacteria</taxon>
        <taxon>Pseudomonadati</taxon>
        <taxon>Thermodesulfobacteriota</taxon>
        <taxon>Desulfuromonadia</taxon>
        <taxon>Desulfuromonadales</taxon>
        <taxon>Desulfuromonadaceae</taxon>
        <taxon>Desulfuromonas</taxon>
    </lineage>
</organism>
<evidence type="ECO:0000313" key="3">
    <source>
        <dbReference type="Proteomes" id="UP001319827"/>
    </source>
</evidence>
<feature type="domain" description="Transglycosylase SLT" evidence="1">
    <location>
        <begin position="31"/>
        <end position="321"/>
    </location>
</feature>
<dbReference type="PANTHER" id="PTHR30163:SF8">
    <property type="entry name" value="LYTIC MUREIN TRANSGLYCOSYLASE"/>
    <property type="match status" value="1"/>
</dbReference>
<dbReference type="CDD" id="cd13399">
    <property type="entry name" value="Slt35-like"/>
    <property type="match status" value="1"/>
</dbReference>
<name>A0ABN6DZP3_9BACT</name>
<dbReference type="Gene3D" id="1.10.8.350">
    <property type="entry name" value="Bacterial muramidase"/>
    <property type="match status" value="1"/>
</dbReference>
<dbReference type="Pfam" id="PF13406">
    <property type="entry name" value="SLT_2"/>
    <property type="match status" value="1"/>
</dbReference>
<sequence>MSKVSHFSVIAGTFFWLLTLLCTPAAARTDFAHWLEGLEREALASGISAQTLRTHLEGLEPIPRIIELDQGQSGTRKGGRPSLQRYLARVVPDSRIRTARQKYQENRELLQQVGTRFGVDPQFIVALWAVESDFGRRTGSFPVVGALATLAHEGRRGDFFRGELLTILQLLDQGRIARSEIHGSWAGAMGQVQFMPSSFQNFATDFDGDGWPDLWNSVPDALASAANYLSVSGWQRGQGWGQKVRLPKGFKGKSDPDRMRTLKEWRKLGLKDVKGPDSRKAALVMPEGQGAPAYLVYANYRVLRQWNRSNFFAMSVCHLADRIAAAK</sequence>
<dbReference type="PANTHER" id="PTHR30163">
    <property type="entry name" value="MEMBRANE-BOUND LYTIC MUREIN TRANSGLYCOSYLASE B"/>
    <property type="match status" value="1"/>
</dbReference>
<gene>
    <name evidence="2" type="ORF">DESUT3_26800</name>
</gene>